<gene>
    <name evidence="1" type="ORF">M427DRAFT_52757</name>
</gene>
<accession>A0A139AT99</accession>
<dbReference type="Proteomes" id="UP000070544">
    <property type="component" value="Unassembled WGS sequence"/>
</dbReference>
<reference evidence="1 2" key="1">
    <citation type="journal article" date="2015" name="Genome Biol. Evol.">
        <title>Phylogenomic analyses indicate that early fungi evolved digesting cell walls of algal ancestors of land plants.</title>
        <authorList>
            <person name="Chang Y."/>
            <person name="Wang S."/>
            <person name="Sekimoto S."/>
            <person name="Aerts A.L."/>
            <person name="Choi C."/>
            <person name="Clum A."/>
            <person name="LaButti K.M."/>
            <person name="Lindquist E.A."/>
            <person name="Yee Ngan C."/>
            <person name="Ohm R.A."/>
            <person name="Salamov A.A."/>
            <person name="Grigoriev I.V."/>
            <person name="Spatafora J.W."/>
            <person name="Berbee M.L."/>
        </authorList>
    </citation>
    <scope>NUCLEOTIDE SEQUENCE [LARGE SCALE GENOMIC DNA]</scope>
    <source>
        <strain evidence="1 2">JEL478</strain>
    </source>
</reference>
<organism evidence="1 2">
    <name type="scientific">Gonapodya prolifera (strain JEL478)</name>
    <name type="common">Monoblepharis prolifera</name>
    <dbReference type="NCBI Taxonomy" id="1344416"/>
    <lineage>
        <taxon>Eukaryota</taxon>
        <taxon>Fungi</taxon>
        <taxon>Fungi incertae sedis</taxon>
        <taxon>Chytridiomycota</taxon>
        <taxon>Chytridiomycota incertae sedis</taxon>
        <taxon>Monoblepharidomycetes</taxon>
        <taxon>Monoblepharidales</taxon>
        <taxon>Gonapodyaceae</taxon>
        <taxon>Gonapodya</taxon>
    </lineage>
</organism>
<proteinExistence type="predicted"/>
<dbReference type="AlphaFoldDB" id="A0A139AT99"/>
<sequence length="195" mass="21477">MMLWTALGARCEWIGCQDLDINTDVHDAVNVNAVAVALRLRLEKRLKTKIVFAVNMLHISWSENTPASDGAQLLAALAPWVMSRGGRTFSLDFHERGTLDVLSQFVRAGLTLPSVKNVECDWIDVEELELALKAAPNANTLIPGELYILTAEDAQTFIEGVPLSRRSLVTTFGVAFSAQPWERPDDAIPLVIFSS</sequence>
<protein>
    <submittedName>
        <fullName evidence="1">Uncharacterized protein</fullName>
    </submittedName>
</protein>
<keyword evidence="2" id="KW-1185">Reference proteome</keyword>
<evidence type="ECO:0000313" key="1">
    <source>
        <dbReference type="EMBL" id="KXS19939.1"/>
    </source>
</evidence>
<dbReference type="EMBL" id="KQ965737">
    <property type="protein sequence ID" value="KXS19939.1"/>
    <property type="molecule type" value="Genomic_DNA"/>
</dbReference>
<evidence type="ECO:0000313" key="2">
    <source>
        <dbReference type="Proteomes" id="UP000070544"/>
    </source>
</evidence>
<name>A0A139AT99_GONPJ</name>